<evidence type="ECO:0000313" key="4">
    <source>
        <dbReference type="Proteomes" id="UP000545037"/>
    </source>
</evidence>
<protein>
    <recommendedName>
        <fullName evidence="5">UrcA family protein</fullName>
    </recommendedName>
</protein>
<dbReference type="AlphaFoldDB" id="A0A7W9FEC7"/>
<proteinExistence type="predicted"/>
<name>A0A7W9FEC7_9CAUL</name>
<feature type="compositionally biased region" description="Gly residues" evidence="1">
    <location>
        <begin position="140"/>
        <end position="149"/>
    </location>
</feature>
<feature type="region of interest" description="Disordered" evidence="1">
    <location>
        <begin position="139"/>
        <end position="164"/>
    </location>
</feature>
<dbReference type="RefSeq" id="WP_183213329.1">
    <property type="nucleotide sequence ID" value="NZ_JACHOR010000003.1"/>
</dbReference>
<feature type="compositionally biased region" description="Low complexity" evidence="1">
    <location>
        <begin position="150"/>
        <end position="164"/>
    </location>
</feature>
<dbReference type="EMBL" id="JACHOR010000003">
    <property type="protein sequence ID" value="MBB5746351.1"/>
    <property type="molecule type" value="Genomic_DNA"/>
</dbReference>
<dbReference type="Proteomes" id="UP000545037">
    <property type="component" value="Unassembled WGS sequence"/>
</dbReference>
<reference evidence="3 4" key="1">
    <citation type="submission" date="2020-08" db="EMBL/GenBank/DDBJ databases">
        <title>Genomic Encyclopedia of Type Strains, Phase IV (KMG-IV): sequencing the most valuable type-strain genomes for metagenomic binning, comparative biology and taxonomic classification.</title>
        <authorList>
            <person name="Goeker M."/>
        </authorList>
    </citation>
    <scope>NUCLEOTIDE SEQUENCE [LARGE SCALE GENOMIC DNA]</scope>
    <source>
        <strain evidence="3 4">DSM 4737</strain>
    </source>
</reference>
<accession>A0A7W9FEC7</accession>
<evidence type="ECO:0000256" key="1">
    <source>
        <dbReference type="SAM" id="MobiDB-lite"/>
    </source>
</evidence>
<keyword evidence="2" id="KW-0732">Signal</keyword>
<evidence type="ECO:0000256" key="2">
    <source>
        <dbReference type="SAM" id="SignalP"/>
    </source>
</evidence>
<feature type="chain" id="PRO_5030871670" description="UrcA family protein" evidence="2">
    <location>
        <begin position="22"/>
        <end position="164"/>
    </location>
</feature>
<feature type="signal peptide" evidence="2">
    <location>
        <begin position="1"/>
        <end position="21"/>
    </location>
</feature>
<evidence type="ECO:0008006" key="5">
    <source>
        <dbReference type="Google" id="ProtNLM"/>
    </source>
</evidence>
<evidence type="ECO:0000313" key="3">
    <source>
        <dbReference type="EMBL" id="MBB5746351.1"/>
    </source>
</evidence>
<keyword evidence="4" id="KW-1185">Reference proteome</keyword>
<organism evidence="3 4">
    <name type="scientific">Brevundimonas variabilis</name>
    <dbReference type="NCBI Taxonomy" id="74312"/>
    <lineage>
        <taxon>Bacteria</taxon>
        <taxon>Pseudomonadati</taxon>
        <taxon>Pseudomonadota</taxon>
        <taxon>Alphaproteobacteria</taxon>
        <taxon>Caulobacterales</taxon>
        <taxon>Caulobacteraceae</taxon>
        <taxon>Brevundimonas</taxon>
    </lineage>
</organism>
<sequence>MKMWMSLAVGIGLTLSVPAVAATGMSAAQQRVAAANTITALDLAGVMGRSIDTARTTAVAASSEASIIEARVTEALEGDIIESAAPAILVQEALRLTLAAQSCALVDRQLGTWNRSGCAAIDDLLTTVTTALGGPAAAGPTGGIAGAGNGAPPASASGSDYAPD</sequence>
<gene>
    <name evidence="3" type="ORF">GGR13_001955</name>
</gene>
<comment type="caution">
    <text evidence="3">The sequence shown here is derived from an EMBL/GenBank/DDBJ whole genome shotgun (WGS) entry which is preliminary data.</text>
</comment>